<evidence type="ECO:0000313" key="2">
    <source>
        <dbReference type="Proteomes" id="UP000049455"/>
    </source>
</evidence>
<protein>
    <submittedName>
        <fullName evidence="1">Uncharacterized protein</fullName>
    </submittedName>
</protein>
<accession>A0A0M7B9X7</accession>
<dbReference type="Proteomes" id="UP000049455">
    <property type="component" value="Unassembled WGS sequence"/>
</dbReference>
<dbReference type="AlphaFoldDB" id="A0A0M7B9X7"/>
<dbReference type="EMBL" id="CYPR01000092">
    <property type="protein sequence ID" value="CUH38700.1"/>
    <property type="molecule type" value="Genomic_DNA"/>
</dbReference>
<evidence type="ECO:0000313" key="1">
    <source>
        <dbReference type="EMBL" id="CUH38700.1"/>
    </source>
</evidence>
<proteinExistence type="predicted"/>
<keyword evidence="2" id="KW-1185">Reference proteome</keyword>
<name>A0A0M7B9X7_9RHOB</name>
<dbReference type="STRING" id="313367.JSE7799_01463"/>
<organism evidence="1 2">
    <name type="scientific">Jannaschia seosinensis</name>
    <dbReference type="NCBI Taxonomy" id="313367"/>
    <lineage>
        <taxon>Bacteria</taxon>
        <taxon>Pseudomonadati</taxon>
        <taxon>Pseudomonadota</taxon>
        <taxon>Alphaproteobacteria</taxon>
        <taxon>Rhodobacterales</taxon>
        <taxon>Roseobacteraceae</taxon>
        <taxon>Jannaschia</taxon>
    </lineage>
</organism>
<reference evidence="1 2" key="1">
    <citation type="submission" date="2015-09" db="EMBL/GenBank/DDBJ databases">
        <authorList>
            <person name="Jackson K.R."/>
            <person name="Lunt B.L."/>
            <person name="Fisher J.N.B."/>
            <person name="Gardner A.V."/>
            <person name="Bailey M.E."/>
            <person name="Deus L.M."/>
            <person name="Earl A.S."/>
            <person name="Gibby P.D."/>
            <person name="Hartmann K.A."/>
            <person name="Liu J.E."/>
            <person name="Manci A.M."/>
            <person name="Nielsen D.A."/>
            <person name="Solomon M.B."/>
            <person name="Breakwell D.P."/>
            <person name="Burnett S.H."/>
            <person name="Grose J.H."/>
        </authorList>
    </citation>
    <scope>NUCLEOTIDE SEQUENCE [LARGE SCALE GENOMIC DNA]</scope>
    <source>
        <strain evidence="1 2">CECT 7799</strain>
    </source>
</reference>
<sequence>MTSPDHNAAPISVVGSFHSGNARDEAVPAFFNRLIACAHAKPEKLMFMALTIRILSCLAASPVWARRLQFSENSRRSIVSEYAKRLRCGGSYVNKLVDSENRAV</sequence>
<gene>
    <name evidence="1" type="ORF">JSE7799_01463</name>
</gene>